<keyword evidence="2" id="KW-0614">Plasmid</keyword>
<evidence type="ECO:0000259" key="1">
    <source>
        <dbReference type="Pfam" id="PF02518"/>
    </source>
</evidence>
<dbReference type="Proteomes" id="UP000682802">
    <property type="component" value="Plasmid p1"/>
</dbReference>
<gene>
    <name evidence="2" type="ORF">KM029_26610</name>
</gene>
<dbReference type="InterPro" id="IPR036890">
    <property type="entry name" value="HATPase_C_sf"/>
</dbReference>
<dbReference type="GO" id="GO:0005524">
    <property type="term" value="F:ATP binding"/>
    <property type="evidence" value="ECO:0007669"/>
    <property type="project" value="UniProtKB-KW"/>
</dbReference>
<dbReference type="Gene3D" id="3.30.565.10">
    <property type="entry name" value="Histidine kinase-like ATPase, C-terminal domain"/>
    <property type="match status" value="1"/>
</dbReference>
<organism evidence="2 3">
    <name type="scientific">Flammeovirga kamogawensis</name>
    <dbReference type="NCBI Taxonomy" id="373891"/>
    <lineage>
        <taxon>Bacteria</taxon>
        <taxon>Pseudomonadati</taxon>
        <taxon>Bacteroidota</taxon>
        <taxon>Cytophagia</taxon>
        <taxon>Cytophagales</taxon>
        <taxon>Flammeovirgaceae</taxon>
        <taxon>Flammeovirga</taxon>
    </lineage>
</organism>
<feature type="domain" description="Histidine kinase/HSP90-like ATPase" evidence="1">
    <location>
        <begin position="31"/>
        <end position="124"/>
    </location>
</feature>
<keyword evidence="2" id="KW-0067">ATP-binding</keyword>
<accession>A0ABX8H4B8</accession>
<sequence length="129" mass="14268">MKISIQSENDIHYAQVECTDFAKTLGFEELDAMKISILVSELAQNIIKYASKGFIVYSKETRHHKTGIMIEAIDKGPSIPNIEQALGDNFSTGGTLGLGLPGIKRMSDILEINSTPETGTHIKVIYWIK</sequence>
<proteinExistence type="predicted"/>
<geneLocation type="plasmid" evidence="2 3">
    <name>p1</name>
</geneLocation>
<evidence type="ECO:0000313" key="2">
    <source>
        <dbReference type="EMBL" id="QWG10548.1"/>
    </source>
</evidence>
<reference evidence="2 3" key="1">
    <citation type="submission" date="2021-05" db="EMBL/GenBank/DDBJ databases">
        <title>Comparative genomic studies on the polysaccharide-degrading batcterial strains of the Flammeovirga genus.</title>
        <authorList>
            <person name="Zewei F."/>
            <person name="Zheng Z."/>
            <person name="Yu L."/>
            <person name="Ruyue G."/>
            <person name="Yanhong M."/>
            <person name="Yuanyuan C."/>
            <person name="Jingyan G."/>
            <person name="Wenjun H."/>
        </authorList>
    </citation>
    <scope>NUCLEOTIDE SEQUENCE [LARGE SCALE GENOMIC DNA]</scope>
    <source>
        <strain evidence="2 3">YS10</strain>
        <plasmid evidence="2 3">p1</plasmid>
    </source>
</reference>
<evidence type="ECO:0000313" key="3">
    <source>
        <dbReference type="Proteomes" id="UP000682802"/>
    </source>
</evidence>
<keyword evidence="2" id="KW-0547">Nucleotide-binding</keyword>
<dbReference type="EMBL" id="CP076130">
    <property type="protein sequence ID" value="QWG10548.1"/>
    <property type="molecule type" value="Genomic_DNA"/>
</dbReference>
<dbReference type="InterPro" id="IPR003594">
    <property type="entry name" value="HATPase_dom"/>
</dbReference>
<name>A0ABX8H4B8_9BACT</name>
<dbReference type="Pfam" id="PF02518">
    <property type="entry name" value="HATPase_c"/>
    <property type="match status" value="1"/>
</dbReference>
<dbReference type="SUPFAM" id="SSF55874">
    <property type="entry name" value="ATPase domain of HSP90 chaperone/DNA topoisomerase II/histidine kinase"/>
    <property type="match status" value="1"/>
</dbReference>
<protein>
    <submittedName>
        <fullName evidence="2">ATP-binding protein</fullName>
    </submittedName>
</protein>
<dbReference type="RefSeq" id="WP_144077045.1">
    <property type="nucleotide sequence ID" value="NZ_CP076130.1"/>
</dbReference>
<keyword evidence="3" id="KW-1185">Reference proteome</keyword>